<sequence length="37" mass="4280">MLWAASLKAILYDPQLLYSSGYQKERALTHVKKTLIE</sequence>
<accession>A0A0E9Q574</accession>
<organism evidence="1">
    <name type="scientific">Anguilla anguilla</name>
    <name type="common">European freshwater eel</name>
    <name type="synonym">Muraena anguilla</name>
    <dbReference type="NCBI Taxonomy" id="7936"/>
    <lineage>
        <taxon>Eukaryota</taxon>
        <taxon>Metazoa</taxon>
        <taxon>Chordata</taxon>
        <taxon>Craniata</taxon>
        <taxon>Vertebrata</taxon>
        <taxon>Euteleostomi</taxon>
        <taxon>Actinopterygii</taxon>
        <taxon>Neopterygii</taxon>
        <taxon>Teleostei</taxon>
        <taxon>Anguilliformes</taxon>
        <taxon>Anguillidae</taxon>
        <taxon>Anguilla</taxon>
    </lineage>
</organism>
<name>A0A0E9Q574_ANGAN</name>
<evidence type="ECO:0000313" key="1">
    <source>
        <dbReference type="EMBL" id="JAH11228.1"/>
    </source>
</evidence>
<reference evidence="1" key="2">
    <citation type="journal article" date="2015" name="Fish Shellfish Immunol.">
        <title>Early steps in the European eel (Anguilla anguilla)-Vibrio vulnificus interaction in the gills: Role of the RtxA13 toxin.</title>
        <authorList>
            <person name="Callol A."/>
            <person name="Pajuelo D."/>
            <person name="Ebbesson L."/>
            <person name="Teles M."/>
            <person name="MacKenzie S."/>
            <person name="Amaro C."/>
        </authorList>
    </citation>
    <scope>NUCLEOTIDE SEQUENCE</scope>
</reference>
<reference evidence="1" key="1">
    <citation type="submission" date="2014-11" db="EMBL/GenBank/DDBJ databases">
        <authorList>
            <person name="Amaro Gonzalez C."/>
        </authorList>
    </citation>
    <scope>NUCLEOTIDE SEQUENCE</scope>
</reference>
<proteinExistence type="predicted"/>
<dbReference type="EMBL" id="GBXM01097349">
    <property type="protein sequence ID" value="JAH11228.1"/>
    <property type="molecule type" value="Transcribed_RNA"/>
</dbReference>
<dbReference type="AlphaFoldDB" id="A0A0E9Q574"/>
<protein>
    <submittedName>
        <fullName evidence="1">Uncharacterized protein</fullName>
    </submittedName>
</protein>